<accession>A0A3M6VC99</accession>
<organism evidence="1 3">
    <name type="scientific">Peronospora effusa</name>
    <dbReference type="NCBI Taxonomy" id="542832"/>
    <lineage>
        <taxon>Eukaryota</taxon>
        <taxon>Sar</taxon>
        <taxon>Stramenopiles</taxon>
        <taxon>Oomycota</taxon>
        <taxon>Peronosporomycetes</taxon>
        <taxon>Peronosporales</taxon>
        <taxon>Peronosporaceae</taxon>
        <taxon>Peronospora</taxon>
    </lineage>
</organism>
<comment type="caution">
    <text evidence="1">The sequence shown here is derived from an EMBL/GenBank/DDBJ whole genome shotgun (WGS) entry which is preliminary data.</text>
</comment>
<dbReference type="Proteomes" id="UP000282087">
    <property type="component" value="Unassembled WGS sequence"/>
</dbReference>
<dbReference type="EMBL" id="QKXF01000235">
    <property type="protein sequence ID" value="RQM13771.1"/>
    <property type="molecule type" value="Genomic_DNA"/>
</dbReference>
<gene>
    <name evidence="2" type="ORF">DD237_006070</name>
    <name evidence="1" type="ORF">DD238_005392</name>
</gene>
<keyword evidence="3" id="KW-1185">Reference proteome</keyword>
<dbReference type="EMBL" id="QLLG01000295">
    <property type="protein sequence ID" value="RMX64678.1"/>
    <property type="molecule type" value="Genomic_DNA"/>
</dbReference>
<reference evidence="3 4" key="1">
    <citation type="submission" date="2018-06" db="EMBL/GenBank/DDBJ databases">
        <title>Comparative genomics of downy mildews reveals potential adaptations to biotrophy.</title>
        <authorList>
            <person name="Fletcher K."/>
            <person name="Klosterman S.J."/>
            <person name="Derevnina L."/>
            <person name="Martin F."/>
            <person name="Koike S."/>
            <person name="Reyes Chin-Wo S."/>
            <person name="Mou B."/>
            <person name="Michelmore R."/>
        </authorList>
    </citation>
    <scope>NUCLEOTIDE SEQUENCE [LARGE SCALE GENOMIC DNA]</scope>
    <source>
        <strain evidence="2 4">R13</strain>
        <strain evidence="1 3">R14</strain>
    </source>
</reference>
<dbReference type="VEuPathDB" id="FungiDB:DD237_006070"/>
<evidence type="ECO:0000313" key="4">
    <source>
        <dbReference type="Proteomes" id="UP000286097"/>
    </source>
</evidence>
<proteinExistence type="predicted"/>
<evidence type="ECO:0000313" key="2">
    <source>
        <dbReference type="EMBL" id="RQM13771.1"/>
    </source>
</evidence>
<name>A0A3M6VC99_9STRA</name>
<dbReference type="Proteomes" id="UP000286097">
    <property type="component" value="Unassembled WGS sequence"/>
</dbReference>
<evidence type="ECO:0000313" key="3">
    <source>
        <dbReference type="Proteomes" id="UP000282087"/>
    </source>
</evidence>
<evidence type="ECO:0000313" key="1">
    <source>
        <dbReference type="EMBL" id="RMX64678.1"/>
    </source>
</evidence>
<sequence length="60" mass="6686">MLGLVTLDENFRMKARHEVEQQVSGLEGHYAADENPWKILAAAHPTGDTLLREAGELDQL</sequence>
<dbReference type="AlphaFoldDB" id="A0A3M6VC99"/>
<protein>
    <submittedName>
        <fullName evidence="1">Uncharacterized protein</fullName>
    </submittedName>
</protein>